<dbReference type="AlphaFoldDB" id="A0A8R1UWD3"/>
<sequence length="304" mass="34307">MHCVFIGCDLVTGKYIPAHNQDPPVRLLLFAIHGFAHAMTSAQELMLSIERAASSSSPEMYHDRRLAKRTLFAAESLSPYSDCLRARVRLTTCRSQLGRLLDVTSPHARTMRGLWLLYGETHTLYQSIIEKATSSPISNDPTNNITIACCITNSIDLASLICLSVTTYYVARRKKFILCSSLNEKYQIMVMGITQIKEALDITRVMLPCGVISLLMKVSSSIAPWIYTLDFQSEYKFTLTGGAYFIIESLNCMICCTFVLRNHAGLRKITERLMRTKIDVVICQEQSAEDIGKLYFESLKSEWN</sequence>
<evidence type="ECO:0008006" key="3">
    <source>
        <dbReference type="Google" id="ProtNLM"/>
    </source>
</evidence>
<evidence type="ECO:0000313" key="1">
    <source>
        <dbReference type="EnsemblMetazoa" id="PPA40488.1"/>
    </source>
</evidence>
<proteinExistence type="predicted"/>
<dbReference type="PANTHER" id="PTHR34402">
    <property type="entry name" value="PROTEIN CBG02762"/>
    <property type="match status" value="1"/>
</dbReference>
<accession>A0A8R1UWD3</accession>
<dbReference type="PANTHER" id="PTHR34402:SF1">
    <property type="entry name" value="PROTEIN CBG02762"/>
    <property type="match status" value="1"/>
</dbReference>
<reference evidence="1" key="2">
    <citation type="submission" date="2022-06" db="UniProtKB">
        <authorList>
            <consortium name="EnsemblMetazoa"/>
        </authorList>
    </citation>
    <scope>IDENTIFICATION</scope>
    <source>
        <strain evidence="1">PS312</strain>
    </source>
</reference>
<protein>
    <recommendedName>
        <fullName evidence="3">G protein-coupled receptor</fullName>
    </recommendedName>
</protein>
<dbReference type="Proteomes" id="UP000005239">
    <property type="component" value="Unassembled WGS sequence"/>
</dbReference>
<reference evidence="2" key="1">
    <citation type="journal article" date="2008" name="Nat. Genet.">
        <title>The Pristionchus pacificus genome provides a unique perspective on nematode lifestyle and parasitism.</title>
        <authorList>
            <person name="Dieterich C."/>
            <person name="Clifton S.W."/>
            <person name="Schuster L.N."/>
            <person name="Chinwalla A."/>
            <person name="Delehaunty K."/>
            <person name="Dinkelacker I."/>
            <person name="Fulton L."/>
            <person name="Fulton R."/>
            <person name="Godfrey J."/>
            <person name="Minx P."/>
            <person name="Mitreva M."/>
            <person name="Roeseler W."/>
            <person name="Tian H."/>
            <person name="Witte H."/>
            <person name="Yang S.P."/>
            <person name="Wilson R.K."/>
            <person name="Sommer R.J."/>
        </authorList>
    </citation>
    <scope>NUCLEOTIDE SEQUENCE [LARGE SCALE GENOMIC DNA]</scope>
    <source>
        <strain evidence="2">PS312</strain>
    </source>
</reference>
<keyword evidence="2" id="KW-1185">Reference proteome</keyword>
<organism evidence="1 2">
    <name type="scientific">Pristionchus pacificus</name>
    <name type="common">Parasitic nematode worm</name>
    <dbReference type="NCBI Taxonomy" id="54126"/>
    <lineage>
        <taxon>Eukaryota</taxon>
        <taxon>Metazoa</taxon>
        <taxon>Ecdysozoa</taxon>
        <taxon>Nematoda</taxon>
        <taxon>Chromadorea</taxon>
        <taxon>Rhabditida</taxon>
        <taxon>Rhabditina</taxon>
        <taxon>Diplogasteromorpha</taxon>
        <taxon>Diplogasteroidea</taxon>
        <taxon>Neodiplogasteridae</taxon>
        <taxon>Pristionchus</taxon>
    </lineage>
</organism>
<dbReference type="EnsemblMetazoa" id="PPA40488.1">
    <property type="protein sequence ID" value="PPA40488.1"/>
    <property type="gene ID" value="WBGene00278857"/>
</dbReference>
<gene>
    <name evidence="1" type="primary">WBGene00278857</name>
</gene>
<evidence type="ECO:0000313" key="2">
    <source>
        <dbReference type="Proteomes" id="UP000005239"/>
    </source>
</evidence>
<name>A0A8R1UWD3_PRIPA</name>